<evidence type="ECO:0000313" key="7">
    <source>
        <dbReference type="EMBL" id="GAO41248.1"/>
    </source>
</evidence>
<dbReference type="PANTHER" id="PTHR30600:SF9">
    <property type="entry name" value="BLR7738 PROTEIN"/>
    <property type="match status" value="1"/>
</dbReference>
<protein>
    <recommendedName>
        <fullName evidence="6">Cytochrome c domain-containing protein</fullName>
    </recommendedName>
</protein>
<dbReference type="GO" id="GO:0046872">
    <property type="term" value="F:metal ion binding"/>
    <property type="evidence" value="ECO:0007669"/>
    <property type="project" value="UniProtKB-KW"/>
</dbReference>
<dbReference type="Gene3D" id="1.10.760.10">
    <property type="entry name" value="Cytochrome c-like domain"/>
    <property type="match status" value="1"/>
</dbReference>
<gene>
    <name evidence="7" type="ORF">FPE01S_01_02600</name>
</gene>
<dbReference type="GO" id="GO:0004130">
    <property type="term" value="F:cytochrome-c peroxidase activity"/>
    <property type="evidence" value="ECO:0007669"/>
    <property type="project" value="TreeGrafter"/>
</dbReference>
<name>A0A0E9MUS7_9BACT</name>
<evidence type="ECO:0000256" key="5">
    <source>
        <dbReference type="SAM" id="MobiDB-lite"/>
    </source>
</evidence>
<evidence type="ECO:0000313" key="8">
    <source>
        <dbReference type="Proteomes" id="UP000033121"/>
    </source>
</evidence>
<feature type="region of interest" description="Disordered" evidence="5">
    <location>
        <begin position="1"/>
        <end position="23"/>
    </location>
</feature>
<proteinExistence type="predicted"/>
<feature type="domain" description="Cytochrome c" evidence="6">
    <location>
        <begin position="71"/>
        <end position="253"/>
    </location>
</feature>
<dbReference type="AlphaFoldDB" id="A0A0E9MUS7"/>
<dbReference type="EMBL" id="BBWV01000001">
    <property type="protein sequence ID" value="GAO41248.1"/>
    <property type="molecule type" value="Genomic_DNA"/>
</dbReference>
<reference evidence="7 8" key="1">
    <citation type="submission" date="2015-04" db="EMBL/GenBank/DDBJ databases">
        <title>Whole genome shotgun sequence of Flavihumibacter petaseus NBRC 106054.</title>
        <authorList>
            <person name="Miyazawa S."/>
            <person name="Hosoyama A."/>
            <person name="Hashimoto M."/>
            <person name="Noguchi M."/>
            <person name="Tsuchikane K."/>
            <person name="Ohji S."/>
            <person name="Yamazoe A."/>
            <person name="Ichikawa N."/>
            <person name="Kimura A."/>
            <person name="Fujita N."/>
        </authorList>
    </citation>
    <scope>NUCLEOTIDE SEQUENCE [LARGE SCALE GENOMIC DNA]</scope>
    <source>
        <strain evidence="7 8">NBRC 106054</strain>
    </source>
</reference>
<keyword evidence="3 4" id="KW-0408">Iron</keyword>
<keyword evidence="8" id="KW-1185">Reference proteome</keyword>
<dbReference type="GO" id="GO:0009055">
    <property type="term" value="F:electron transfer activity"/>
    <property type="evidence" value="ECO:0007669"/>
    <property type="project" value="InterPro"/>
</dbReference>
<dbReference type="SUPFAM" id="SSF46626">
    <property type="entry name" value="Cytochrome c"/>
    <property type="match status" value="1"/>
</dbReference>
<sequence>MAWDPGKGIPIPPSPQRSGDPAKGFEYLTTGDYVKGGIPLDLFRMTRNKDVKEHLKRQGDNAGIPYGFTVITADNGEKLVAPNCLQCHAQIFNDSLIIGMGNSLMDFSGGQQLSSRAVTMAAKVLEQRAPEKYAAAKDFLQVSATVGPKLITATRGVNAADRLAAVLAAHRDPVTFKWSDSALMPLPEKVIPSDVPAWWLLKHKNAMFYNGFGRGDFGRFLMASNLLTVRDTTEAAAVDRRISDVLAWINQLQAPKYPGTVNAALAAKGQIVYQASCQKCHGHGDDYPNLLIPADIIKTDPALFSNNYQQPQFVNWFNSSWFAQGDHPARLVPFNGYIAPPLDGVWCTAPYFHNGSVPSIMAVLNSRIRPRYWSRSFDQPRYDYEQLGWVYESKTEAAGPQVYNTTLEGYGNSGHYFGDKLSDSDRSAVIEYLKTL</sequence>
<feature type="domain" description="Cytochrome c" evidence="6">
    <location>
        <begin position="264"/>
        <end position="436"/>
    </location>
</feature>
<evidence type="ECO:0000256" key="4">
    <source>
        <dbReference type="PROSITE-ProRule" id="PRU00433"/>
    </source>
</evidence>
<dbReference type="Pfam" id="PF21419">
    <property type="entry name" value="RoxA-like_Cyt-c"/>
    <property type="match status" value="1"/>
</dbReference>
<dbReference type="STRING" id="1220578.FPE01S_01_02600"/>
<organism evidence="7 8">
    <name type="scientific">Flavihumibacter petaseus NBRC 106054</name>
    <dbReference type="NCBI Taxonomy" id="1220578"/>
    <lineage>
        <taxon>Bacteria</taxon>
        <taxon>Pseudomonadati</taxon>
        <taxon>Bacteroidota</taxon>
        <taxon>Chitinophagia</taxon>
        <taxon>Chitinophagales</taxon>
        <taxon>Chitinophagaceae</taxon>
        <taxon>Flavihumibacter</taxon>
    </lineage>
</organism>
<dbReference type="PROSITE" id="PS51007">
    <property type="entry name" value="CYTC"/>
    <property type="match status" value="2"/>
</dbReference>
<evidence type="ECO:0000259" key="6">
    <source>
        <dbReference type="PROSITE" id="PS51007"/>
    </source>
</evidence>
<comment type="caution">
    <text evidence="7">The sequence shown here is derived from an EMBL/GenBank/DDBJ whole genome shotgun (WGS) entry which is preliminary data.</text>
</comment>
<evidence type="ECO:0000256" key="1">
    <source>
        <dbReference type="ARBA" id="ARBA00022617"/>
    </source>
</evidence>
<dbReference type="PANTHER" id="PTHR30600">
    <property type="entry name" value="CYTOCHROME C PEROXIDASE-RELATED"/>
    <property type="match status" value="1"/>
</dbReference>
<dbReference type="InterPro" id="IPR036909">
    <property type="entry name" value="Cyt_c-like_dom_sf"/>
</dbReference>
<dbReference type="InterPro" id="IPR051395">
    <property type="entry name" value="Cytochrome_c_Peroxidase/MauG"/>
</dbReference>
<keyword evidence="1 4" id="KW-0349">Heme</keyword>
<keyword evidence="2 4" id="KW-0479">Metal-binding</keyword>
<dbReference type="Proteomes" id="UP000033121">
    <property type="component" value="Unassembled WGS sequence"/>
</dbReference>
<evidence type="ECO:0000256" key="2">
    <source>
        <dbReference type="ARBA" id="ARBA00022723"/>
    </source>
</evidence>
<evidence type="ECO:0000256" key="3">
    <source>
        <dbReference type="ARBA" id="ARBA00023004"/>
    </source>
</evidence>
<dbReference type="GO" id="GO:0020037">
    <property type="term" value="F:heme binding"/>
    <property type="evidence" value="ECO:0007669"/>
    <property type="project" value="InterPro"/>
</dbReference>
<dbReference type="InterPro" id="IPR009056">
    <property type="entry name" value="Cyt_c-like_dom"/>
</dbReference>
<accession>A0A0E9MUS7</accession>